<keyword evidence="2" id="KW-1185">Reference proteome</keyword>
<sequence length="241" mass="26488">MRGAVDEFTLYGDILTGKPKDCREQISMLLTHQTFTLRITADRSHIHKGGRADLVYHGECSLQSSAGGVEVWAEFLQQSSAGQQETPIPALLPTVTSTDVMTDVIMLAMFSVPVLMRLSALLDALLLWAKIFLAETMLSAHPRCLLPFHVLFGSCSSKTSIYYSSHIPLSPSSILRRLEAAEFSCVLWMPSECGVSSCTFGLRPADATSLRTVCNDVLHENLKKRAGNLPRAYASETLRPI</sequence>
<proteinExistence type="predicted"/>
<protein>
    <submittedName>
        <fullName evidence="1">Uncharacterized protein</fullName>
    </submittedName>
</protein>
<gene>
    <name evidence="1" type="ORF">KIL84_009206</name>
</gene>
<evidence type="ECO:0000313" key="1">
    <source>
        <dbReference type="EMBL" id="KAH1180370.1"/>
    </source>
</evidence>
<reference evidence="1" key="1">
    <citation type="submission" date="2021-09" db="EMBL/GenBank/DDBJ databases">
        <title>The genome of Mauremys mutica provides insights into the evolution of semi-aquatic lifestyle.</title>
        <authorList>
            <person name="Gong S."/>
            <person name="Gao Y."/>
        </authorList>
    </citation>
    <scope>NUCLEOTIDE SEQUENCE</scope>
    <source>
        <strain evidence="1">MM-2020</strain>
        <tissue evidence="1">Muscle</tissue>
    </source>
</reference>
<organism evidence="1 2">
    <name type="scientific">Mauremys mutica</name>
    <name type="common">yellowpond turtle</name>
    <dbReference type="NCBI Taxonomy" id="74926"/>
    <lineage>
        <taxon>Eukaryota</taxon>
        <taxon>Metazoa</taxon>
        <taxon>Chordata</taxon>
        <taxon>Craniata</taxon>
        <taxon>Vertebrata</taxon>
        <taxon>Euteleostomi</taxon>
        <taxon>Archelosauria</taxon>
        <taxon>Testudinata</taxon>
        <taxon>Testudines</taxon>
        <taxon>Cryptodira</taxon>
        <taxon>Durocryptodira</taxon>
        <taxon>Testudinoidea</taxon>
        <taxon>Geoemydidae</taxon>
        <taxon>Geoemydinae</taxon>
        <taxon>Mauremys</taxon>
    </lineage>
</organism>
<evidence type="ECO:0000313" key="2">
    <source>
        <dbReference type="Proteomes" id="UP000827986"/>
    </source>
</evidence>
<comment type="caution">
    <text evidence="1">The sequence shown here is derived from an EMBL/GenBank/DDBJ whole genome shotgun (WGS) entry which is preliminary data.</text>
</comment>
<accession>A0A9D3XJQ5</accession>
<dbReference type="Proteomes" id="UP000827986">
    <property type="component" value="Unassembled WGS sequence"/>
</dbReference>
<name>A0A9D3XJQ5_9SAUR</name>
<dbReference type="EMBL" id="JAHDVG010000470">
    <property type="protein sequence ID" value="KAH1180370.1"/>
    <property type="molecule type" value="Genomic_DNA"/>
</dbReference>
<dbReference type="AlphaFoldDB" id="A0A9D3XJQ5"/>